<dbReference type="GO" id="GO:0005654">
    <property type="term" value="C:nucleoplasm"/>
    <property type="evidence" value="ECO:0007669"/>
    <property type="project" value="TreeGrafter"/>
</dbReference>
<dbReference type="Pfam" id="PF15346">
    <property type="entry name" value="ARGLU"/>
    <property type="match status" value="1"/>
</dbReference>
<name>A0A086KGI5_TOXGO</name>
<evidence type="ECO:0000313" key="3">
    <source>
        <dbReference type="Proteomes" id="UP000028837"/>
    </source>
</evidence>
<accession>A0A086KGI5</accession>
<dbReference type="GO" id="GO:0045296">
    <property type="term" value="F:cadherin binding"/>
    <property type="evidence" value="ECO:0007669"/>
    <property type="project" value="TreeGrafter"/>
</dbReference>
<dbReference type="InterPro" id="IPR033371">
    <property type="entry name" value="ARGLU1"/>
</dbReference>
<evidence type="ECO:0000256" key="1">
    <source>
        <dbReference type="SAM" id="MobiDB-lite"/>
    </source>
</evidence>
<evidence type="ECO:0000313" key="2">
    <source>
        <dbReference type="EMBL" id="KFG43503.1"/>
    </source>
</evidence>
<gene>
    <name evidence="2" type="ORF">TGDOM2_271178</name>
</gene>
<proteinExistence type="predicted"/>
<reference evidence="2 3" key="1">
    <citation type="submission" date="2014-02" db="EMBL/GenBank/DDBJ databases">
        <authorList>
            <person name="Sibley D."/>
            <person name="Venepally P."/>
            <person name="Karamycheva S."/>
            <person name="Hadjithomas M."/>
            <person name="Khan A."/>
            <person name="Brunk B."/>
            <person name="Roos D."/>
            <person name="Caler E."/>
            <person name="Lorenzi H."/>
        </authorList>
    </citation>
    <scope>NUCLEOTIDE SEQUENCE [LARGE SCALE GENOMIC DNA]</scope>
    <source>
        <strain evidence="2 3">GAB2-2007-GAL-DOM2</strain>
    </source>
</reference>
<dbReference type="GO" id="GO:0005739">
    <property type="term" value="C:mitochondrion"/>
    <property type="evidence" value="ECO:0007669"/>
    <property type="project" value="TreeGrafter"/>
</dbReference>
<feature type="compositionally biased region" description="Basic and acidic residues" evidence="1">
    <location>
        <begin position="96"/>
        <end position="105"/>
    </location>
</feature>
<dbReference type="EMBL" id="AHZU02000512">
    <property type="protein sequence ID" value="KFG43503.1"/>
    <property type="molecule type" value="Genomic_DNA"/>
</dbReference>
<dbReference type="VEuPathDB" id="ToxoDB:TGDOM2_271178"/>
<dbReference type="Proteomes" id="UP000028837">
    <property type="component" value="Unassembled WGS sequence"/>
</dbReference>
<sequence>MINSPEFQKEIDARLAQERERRERTMKSDIEREKSRILEDFRRKEEEEKRSKQKLEDILAENERKVRLEQQRQAEEQAKADELRLMELQKLQVAREEERRKKALEEKEEPGSSNQPLPRQRLAFKMKTSSLF</sequence>
<comment type="caution">
    <text evidence="2">The sequence shown here is derived from an EMBL/GenBank/DDBJ whole genome shotgun (WGS) entry which is preliminary data.</text>
</comment>
<organism evidence="2 3">
    <name type="scientific">Toxoplasma gondii GAB2-2007-GAL-DOM2</name>
    <dbReference type="NCBI Taxonomy" id="1130820"/>
    <lineage>
        <taxon>Eukaryota</taxon>
        <taxon>Sar</taxon>
        <taxon>Alveolata</taxon>
        <taxon>Apicomplexa</taxon>
        <taxon>Conoidasida</taxon>
        <taxon>Coccidia</taxon>
        <taxon>Eucoccidiorida</taxon>
        <taxon>Eimeriorina</taxon>
        <taxon>Sarcocystidae</taxon>
        <taxon>Toxoplasma</taxon>
    </lineage>
</organism>
<protein>
    <submittedName>
        <fullName evidence="2">Uncharacterized protein</fullName>
    </submittedName>
</protein>
<dbReference type="AlphaFoldDB" id="A0A086KGI5"/>
<dbReference type="PANTHER" id="PTHR31711">
    <property type="entry name" value="ARGININE AND GLUTAMATE-RICH PROTEIN 1"/>
    <property type="match status" value="1"/>
</dbReference>
<dbReference type="PANTHER" id="PTHR31711:SF1">
    <property type="entry name" value="ARGININE AND GLUTAMATE-RICH PROTEIN 1"/>
    <property type="match status" value="1"/>
</dbReference>
<feature type="region of interest" description="Disordered" evidence="1">
    <location>
        <begin position="96"/>
        <end position="132"/>
    </location>
</feature>